<keyword evidence="5" id="KW-1185">Reference proteome</keyword>
<dbReference type="Proteomes" id="UP000319040">
    <property type="component" value="Unassembled WGS sequence"/>
</dbReference>
<gene>
    <name evidence="4" type="ORF">SAMN06265379_103412</name>
</gene>
<evidence type="ECO:0000256" key="2">
    <source>
        <dbReference type="ARBA" id="ARBA00012737"/>
    </source>
</evidence>
<name>A0A521CRZ8_SACCC</name>
<comment type="catalytic activity">
    <reaction evidence="3">
        <text>L-aspartate + L-glutamine + ATP + H2O = L-asparagine + L-glutamate + AMP + diphosphate + H(+)</text>
        <dbReference type="Rhea" id="RHEA:12228"/>
        <dbReference type="ChEBI" id="CHEBI:15377"/>
        <dbReference type="ChEBI" id="CHEBI:15378"/>
        <dbReference type="ChEBI" id="CHEBI:29985"/>
        <dbReference type="ChEBI" id="CHEBI:29991"/>
        <dbReference type="ChEBI" id="CHEBI:30616"/>
        <dbReference type="ChEBI" id="CHEBI:33019"/>
        <dbReference type="ChEBI" id="CHEBI:58048"/>
        <dbReference type="ChEBI" id="CHEBI:58359"/>
        <dbReference type="ChEBI" id="CHEBI:456215"/>
        <dbReference type="EC" id="6.3.5.4"/>
    </reaction>
</comment>
<dbReference type="GO" id="GO:0004066">
    <property type="term" value="F:asparagine synthase (glutamine-hydrolyzing) activity"/>
    <property type="evidence" value="ECO:0007669"/>
    <property type="project" value="UniProtKB-EC"/>
</dbReference>
<sequence length="532" mass="62109">MYFCKNTFVMNAKIVGFILSKSKINYLPKINPNIQIKDFDLSMGWLSLYYYGDLNTCMVKNGVYSMGFPASDNLLDHNLLIHICQDEVLVENDWLQSIPLYYNSKEGVVSTFPKVCLGENKAIDKQGLFDYLKYGFSVFERTIFKEVRFLSFYSSLRYKLGDLSITQKEDPAKRIDEFKGASEQDIWNKFDNYCRKREERTVGDIVIPTSGGYDSRIANYFMHDRSRVKNYTYGISANQEKSFEVQQAKKIAKKLGHHWERIHLKDAFHYSGHWHDLYAFSTHLHGMYHIEFYHKINDILQNKPASMISGMGGDVLSGINTYTLSRNPQYLNYLAYTHGINYKADGCKDEFRSEQEFIDRYSYLMEDIRLYPLITMRIKAVLISYVLTVPSMMGLPAWTPFLNYESAMLMLNLPPERRKNRAWVSEFFASKDLLPGQSLFFNDTKNRLNLHLHNNYNFEPLSNDFSMPYLSDKRKQEINDYLGNIGLKSKINYQLTTTRVIKEVLKRFGITNKFSASLSDYQTLKAIEMSLK</sequence>
<evidence type="ECO:0000256" key="1">
    <source>
        <dbReference type="ARBA" id="ARBA00005187"/>
    </source>
</evidence>
<comment type="pathway">
    <text evidence="1">Amino-acid biosynthesis; L-asparagine biosynthesis; L-asparagine from L-aspartate (L-Gln route): step 1/1.</text>
</comment>
<organism evidence="4 5">
    <name type="scientific">Saccharicrinis carchari</name>
    <dbReference type="NCBI Taxonomy" id="1168039"/>
    <lineage>
        <taxon>Bacteria</taxon>
        <taxon>Pseudomonadati</taxon>
        <taxon>Bacteroidota</taxon>
        <taxon>Bacteroidia</taxon>
        <taxon>Marinilabiliales</taxon>
        <taxon>Marinilabiliaceae</taxon>
        <taxon>Saccharicrinis</taxon>
    </lineage>
</organism>
<evidence type="ECO:0000313" key="4">
    <source>
        <dbReference type="EMBL" id="SMO62196.1"/>
    </source>
</evidence>
<protein>
    <recommendedName>
        <fullName evidence="2">asparagine synthase (glutamine-hydrolyzing)</fullName>
        <ecNumber evidence="2">6.3.5.4</ecNumber>
    </recommendedName>
</protein>
<dbReference type="InterPro" id="IPR051786">
    <property type="entry name" value="ASN_synthetase/amidase"/>
</dbReference>
<proteinExistence type="predicted"/>
<dbReference type="InterPro" id="IPR014729">
    <property type="entry name" value="Rossmann-like_a/b/a_fold"/>
</dbReference>
<dbReference type="SUPFAM" id="SSF52402">
    <property type="entry name" value="Adenine nucleotide alpha hydrolases-like"/>
    <property type="match status" value="1"/>
</dbReference>
<dbReference type="Gene3D" id="3.40.50.620">
    <property type="entry name" value="HUPs"/>
    <property type="match status" value="1"/>
</dbReference>
<reference evidence="4 5" key="1">
    <citation type="submission" date="2017-05" db="EMBL/GenBank/DDBJ databases">
        <authorList>
            <person name="Varghese N."/>
            <person name="Submissions S."/>
        </authorList>
    </citation>
    <scope>NUCLEOTIDE SEQUENCE [LARGE SCALE GENOMIC DNA]</scope>
    <source>
        <strain evidence="4 5">DSM 27040</strain>
    </source>
</reference>
<dbReference type="PANTHER" id="PTHR43284">
    <property type="entry name" value="ASPARAGINE SYNTHETASE (GLUTAMINE-HYDROLYZING)"/>
    <property type="match status" value="1"/>
</dbReference>
<dbReference type="AlphaFoldDB" id="A0A521CRZ8"/>
<evidence type="ECO:0000256" key="3">
    <source>
        <dbReference type="ARBA" id="ARBA00048741"/>
    </source>
</evidence>
<dbReference type="EC" id="6.3.5.4" evidence="2"/>
<dbReference type="PANTHER" id="PTHR43284:SF1">
    <property type="entry name" value="ASPARAGINE SYNTHETASE"/>
    <property type="match status" value="1"/>
</dbReference>
<accession>A0A521CRZ8</accession>
<evidence type="ECO:0000313" key="5">
    <source>
        <dbReference type="Proteomes" id="UP000319040"/>
    </source>
</evidence>
<dbReference type="EMBL" id="FXTB01000003">
    <property type="protein sequence ID" value="SMO62196.1"/>
    <property type="molecule type" value="Genomic_DNA"/>
</dbReference>